<reference evidence="2 3" key="1">
    <citation type="submission" date="2016-09" db="EMBL/GenBank/DDBJ databases">
        <authorList>
            <person name="Capua I."/>
            <person name="De Benedictis P."/>
            <person name="Joannis T."/>
            <person name="Lombin L.H."/>
            <person name="Cattoli G."/>
        </authorList>
    </citation>
    <scope>NUCLEOTIDE SEQUENCE [LARGE SCALE GENOMIC DNA]</scope>
    <source>
        <strain evidence="2 3">IMI 309357</strain>
    </source>
</reference>
<name>A0A1G4ASM2_9PEZI</name>
<gene>
    <name evidence="2" type="ORF">CORC01_12562</name>
</gene>
<keyword evidence="3" id="KW-1185">Reference proteome</keyword>
<dbReference type="AlphaFoldDB" id="A0A1G4ASM2"/>
<dbReference type="RefSeq" id="XP_022469329.1">
    <property type="nucleotide sequence ID" value="XM_022624182.1"/>
</dbReference>
<sequence>MYSHRRDRHPQLSSPHQSPFPPSQYPLFFGRMPCSSRSYPHEQQMLRAPQQRPLAHPASGYDEGGNNFDDYSRQTQSYSYWPAVPLSGETTQPARLPARCLPSPWRDVQRARLHRERGERPELPRPELPFNILPSIENDDRSSLTFPDHHILTSDSSWTSPLTPASDATMSRSPSLSDDGSISDLHQRRRPRDLVPDYVCSTPSVSPLTSPSSSSSSAAESALDRRATARPPTPPRRRQHAPSPSLSPPSVPGHPSAAPFRLSRQAGNPRLQARVLAPPPLQASRVDNSAWQPRRCHCGEGFCRHQADVNGGRLTAERGRFCGYCRAYHCA</sequence>
<protein>
    <submittedName>
        <fullName evidence="2">Uncharacterized protein</fullName>
    </submittedName>
</protein>
<proteinExistence type="predicted"/>
<evidence type="ECO:0000256" key="1">
    <source>
        <dbReference type="SAM" id="MobiDB-lite"/>
    </source>
</evidence>
<dbReference type="Proteomes" id="UP000176998">
    <property type="component" value="Unassembled WGS sequence"/>
</dbReference>
<organism evidence="2 3">
    <name type="scientific">Colletotrichum orchidophilum</name>
    <dbReference type="NCBI Taxonomy" id="1209926"/>
    <lineage>
        <taxon>Eukaryota</taxon>
        <taxon>Fungi</taxon>
        <taxon>Dikarya</taxon>
        <taxon>Ascomycota</taxon>
        <taxon>Pezizomycotina</taxon>
        <taxon>Sordariomycetes</taxon>
        <taxon>Hypocreomycetidae</taxon>
        <taxon>Glomerellales</taxon>
        <taxon>Glomerellaceae</taxon>
        <taxon>Colletotrichum</taxon>
    </lineage>
</organism>
<feature type="region of interest" description="Disordered" evidence="1">
    <location>
        <begin position="115"/>
        <end position="134"/>
    </location>
</feature>
<comment type="caution">
    <text evidence="2">The sequence shown here is derived from an EMBL/GenBank/DDBJ whole genome shotgun (WGS) entry which is preliminary data.</text>
</comment>
<dbReference type="GeneID" id="34565692"/>
<accession>A0A1G4ASM2</accession>
<feature type="compositionally biased region" description="Basic and acidic residues" evidence="1">
    <location>
        <begin position="116"/>
        <end position="125"/>
    </location>
</feature>
<dbReference type="OrthoDB" id="4848807at2759"/>
<evidence type="ECO:0000313" key="3">
    <source>
        <dbReference type="Proteomes" id="UP000176998"/>
    </source>
</evidence>
<feature type="region of interest" description="Disordered" evidence="1">
    <location>
        <begin position="1"/>
        <end position="69"/>
    </location>
</feature>
<feature type="compositionally biased region" description="Polar residues" evidence="1">
    <location>
        <begin position="153"/>
        <end position="180"/>
    </location>
</feature>
<dbReference type="EMBL" id="MJBS01000157">
    <property type="protein sequence ID" value="OHE92159.1"/>
    <property type="molecule type" value="Genomic_DNA"/>
</dbReference>
<evidence type="ECO:0000313" key="2">
    <source>
        <dbReference type="EMBL" id="OHE92159.1"/>
    </source>
</evidence>
<feature type="region of interest" description="Disordered" evidence="1">
    <location>
        <begin position="147"/>
        <end position="261"/>
    </location>
</feature>
<feature type="compositionally biased region" description="Low complexity" evidence="1">
    <location>
        <begin position="201"/>
        <end position="221"/>
    </location>
</feature>